<evidence type="ECO:0000313" key="2">
    <source>
        <dbReference type="EMBL" id="PHT52452.1"/>
    </source>
</evidence>
<proteinExistence type="predicted"/>
<evidence type="ECO:0000313" key="3">
    <source>
        <dbReference type="Proteomes" id="UP000224567"/>
    </source>
</evidence>
<dbReference type="OrthoDB" id="1745480at2759"/>
<accession>A0A2G2X4P3</accession>
<sequence length="68" mass="7825">MAEEESDEEEVPTQEHLQQSEPIAVRRQRREIQKPACFTNMVTYALLVTDEDVPSTYPEAIRSTETSI</sequence>
<protein>
    <submittedName>
        <fullName evidence="2">Uncharacterized protein</fullName>
    </submittedName>
</protein>
<organism evidence="2 3">
    <name type="scientific">Capsicum baccatum</name>
    <name type="common">Peruvian pepper</name>
    <dbReference type="NCBI Taxonomy" id="33114"/>
    <lineage>
        <taxon>Eukaryota</taxon>
        <taxon>Viridiplantae</taxon>
        <taxon>Streptophyta</taxon>
        <taxon>Embryophyta</taxon>
        <taxon>Tracheophyta</taxon>
        <taxon>Spermatophyta</taxon>
        <taxon>Magnoliopsida</taxon>
        <taxon>eudicotyledons</taxon>
        <taxon>Gunneridae</taxon>
        <taxon>Pentapetalae</taxon>
        <taxon>asterids</taxon>
        <taxon>lamiids</taxon>
        <taxon>Solanales</taxon>
        <taxon>Solanaceae</taxon>
        <taxon>Solanoideae</taxon>
        <taxon>Capsiceae</taxon>
        <taxon>Capsicum</taxon>
    </lineage>
</organism>
<evidence type="ECO:0000256" key="1">
    <source>
        <dbReference type="SAM" id="MobiDB-lite"/>
    </source>
</evidence>
<feature type="region of interest" description="Disordered" evidence="1">
    <location>
        <begin position="1"/>
        <end position="31"/>
    </location>
</feature>
<feature type="compositionally biased region" description="Acidic residues" evidence="1">
    <location>
        <begin position="1"/>
        <end position="12"/>
    </location>
</feature>
<name>A0A2G2X4P3_CAPBA</name>
<reference evidence="2 3" key="1">
    <citation type="journal article" date="2017" name="Genome Biol.">
        <title>New reference genome sequences of hot pepper reveal the massive evolution of plant disease-resistance genes by retroduplication.</title>
        <authorList>
            <person name="Kim S."/>
            <person name="Park J."/>
            <person name="Yeom S.I."/>
            <person name="Kim Y.M."/>
            <person name="Seo E."/>
            <person name="Kim K.T."/>
            <person name="Kim M.S."/>
            <person name="Lee J.M."/>
            <person name="Cheong K."/>
            <person name="Shin H.S."/>
            <person name="Kim S.B."/>
            <person name="Han K."/>
            <person name="Lee J."/>
            <person name="Park M."/>
            <person name="Lee H.A."/>
            <person name="Lee H.Y."/>
            <person name="Lee Y."/>
            <person name="Oh S."/>
            <person name="Lee J.H."/>
            <person name="Choi E."/>
            <person name="Choi E."/>
            <person name="Lee S.E."/>
            <person name="Jeon J."/>
            <person name="Kim H."/>
            <person name="Choi G."/>
            <person name="Song H."/>
            <person name="Lee J."/>
            <person name="Lee S.C."/>
            <person name="Kwon J.K."/>
            <person name="Lee H.Y."/>
            <person name="Koo N."/>
            <person name="Hong Y."/>
            <person name="Kim R.W."/>
            <person name="Kang W.H."/>
            <person name="Huh J.H."/>
            <person name="Kang B.C."/>
            <person name="Yang T.J."/>
            <person name="Lee Y.H."/>
            <person name="Bennetzen J.L."/>
            <person name="Choi D."/>
        </authorList>
    </citation>
    <scope>NUCLEOTIDE SEQUENCE [LARGE SCALE GENOMIC DNA]</scope>
    <source>
        <strain evidence="3">cv. PBC81</strain>
    </source>
</reference>
<comment type="caution">
    <text evidence="2">The sequence shown here is derived from an EMBL/GenBank/DDBJ whole genome shotgun (WGS) entry which is preliminary data.</text>
</comment>
<keyword evidence="3" id="KW-1185">Reference proteome</keyword>
<dbReference type="Proteomes" id="UP000224567">
    <property type="component" value="Unassembled WGS sequence"/>
</dbReference>
<gene>
    <name evidence="2" type="ORF">CQW23_06914</name>
</gene>
<dbReference type="AlphaFoldDB" id="A0A2G2X4P3"/>
<dbReference type="EMBL" id="MLFT02000003">
    <property type="protein sequence ID" value="PHT52452.1"/>
    <property type="molecule type" value="Genomic_DNA"/>
</dbReference>
<reference evidence="3" key="2">
    <citation type="journal article" date="2017" name="J. Anim. Genet.">
        <title>Multiple reference genome sequences of hot pepper reveal the massive evolution of plant disease resistance genes by retroduplication.</title>
        <authorList>
            <person name="Kim S."/>
            <person name="Park J."/>
            <person name="Yeom S.-I."/>
            <person name="Kim Y.-M."/>
            <person name="Seo E."/>
            <person name="Kim K.-T."/>
            <person name="Kim M.-S."/>
            <person name="Lee J.M."/>
            <person name="Cheong K."/>
            <person name="Shin H.-S."/>
            <person name="Kim S.-B."/>
            <person name="Han K."/>
            <person name="Lee J."/>
            <person name="Park M."/>
            <person name="Lee H.-A."/>
            <person name="Lee H.-Y."/>
            <person name="Lee Y."/>
            <person name="Oh S."/>
            <person name="Lee J.H."/>
            <person name="Choi E."/>
            <person name="Choi E."/>
            <person name="Lee S.E."/>
            <person name="Jeon J."/>
            <person name="Kim H."/>
            <person name="Choi G."/>
            <person name="Song H."/>
            <person name="Lee J."/>
            <person name="Lee S.-C."/>
            <person name="Kwon J.-K."/>
            <person name="Lee H.-Y."/>
            <person name="Koo N."/>
            <person name="Hong Y."/>
            <person name="Kim R.W."/>
            <person name="Kang W.-H."/>
            <person name="Huh J.H."/>
            <person name="Kang B.-C."/>
            <person name="Yang T.-J."/>
            <person name="Lee Y.-H."/>
            <person name="Bennetzen J.L."/>
            <person name="Choi D."/>
        </authorList>
    </citation>
    <scope>NUCLEOTIDE SEQUENCE [LARGE SCALE GENOMIC DNA]</scope>
    <source>
        <strain evidence="3">cv. PBC81</strain>
    </source>
</reference>